<sequence>MKKLAVLATAMLALGGVASADIQAPPGSTYTATRKLGRGLGNILYGFMEIPEQIVRKTDDHGRKAGWSYGAVDGTSRALKRLGYGFYEVFTFTCPTYRGTFKQPYERCGEDNRIEMNPSDGLSEFPPELGFEGYFYHTRSQGW</sequence>
<name>A0A858RLT6_9BACT</name>
<evidence type="ECO:0000313" key="2">
    <source>
        <dbReference type="EMBL" id="QJE97927.1"/>
    </source>
</evidence>
<evidence type="ECO:0000256" key="1">
    <source>
        <dbReference type="SAM" id="SignalP"/>
    </source>
</evidence>
<protein>
    <submittedName>
        <fullName evidence="2">Exosortase system-associated protein, TIGR04073 family</fullName>
    </submittedName>
</protein>
<organism evidence="2 3">
    <name type="scientific">Luteolibacter luteus</name>
    <dbReference type="NCBI Taxonomy" id="2728835"/>
    <lineage>
        <taxon>Bacteria</taxon>
        <taxon>Pseudomonadati</taxon>
        <taxon>Verrucomicrobiota</taxon>
        <taxon>Verrucomicrobiia</taxon>
        <taxon>Verrucomicrobiales</taxon>
        <taxon>Verrucomicrobiaceae</taxon>
        <taxon>Luteolibacter</taxon>
    </lineage>
</organism>
<keyword evidence="1" id="KW-0732">Signal</keyword>
<gene>
    <name evidence="2" type="ORF">HHL09_19765</name>
</gene>
<evidence type="ECO:0000313" key="3">
    <source>
        <dbReference type="Proteomes" id="UP000501812"/>
    </source>
</evidence>
<reference evidence="2 3" key="1">
    <citation type="submission" date="2020-04" db="EMBL/GenBank/DDBJ databases">
        <title>Luteolibacter sp. G-1-1-1 isolated from soil.</title>
        <authorList>
            <person name="Dahal R.H."/>
        </authorList>
    </citation>
    <scope>NUCLEOTIDE SEQUENCE [LARGE SCALE GENOMIC DNA]</scope>
    <source>
        <strain evidence="2 3">G-1-1-1</strain>
    </source>
</reference>
<dbReference type="Proteomes" id="UP000501812">
    <property type="component" value="Chromosome"/>
</dbReference>
<dbReference type="RefSeq" id="WP_169456353.1">
    <property type="nucleotide sequence ID" value="NZ_CP051774.1"/>
</dbReference>
<dbReference type="EMBL" id="CP051774">
    <property type="protein sequence ID" value="QJE97927.1"/>
    <property type="molecule type" value="Genomic_DNA"/>
</dbReference>
<feature type="chain" id="PRO_5032341463" evidence="1">
    <location>
        <begin position="21"/>
        <end position="143"/>
    </location>
</feature>
<dbReference type="NCBIfam" id="TIGR04073">
    <property type="entry name" value="exo_TIGR04073"/>
    <property type="match status" value="1"/>
</dbReference>
<dbReference type="KEGG" id="luo:HHL09_19765"/>
<proteinExistence type="predicted"/>
<keyword evidence="3" id="KW-1185">Reference proteome</keyword>
<feature type="signal peptide" evidence="1">
    <location>
        <begin position="1"/>
        <end position="20"/>
    </location>
</feature>
<dbReference type="AlphaFoldDB" id="A0A858RLT6"/>
<accession>A0A858RLT6</accession>
<dbReference type="InterPro" id="IPR023824">
    <property type="entry name" value="CHP04073_exosortase-affil"/>
</dbReference>